<dbReference type="NCBIfam" id="NF004810">
    <property type="entry name" value="PRK06157.1"/>
    <property type="match status" value="1"/>
</dbReference>
<accession>E1YEI8</accession>
<evidence type="ECO:0000313" key="3">
    <source>
        <dbReference type="EMBL" id="CBX28982.1"/>
    </source>
</evidence>
<sequence>MESHACAVSVIKYIREEINMEGIKDKVAIVGMGCTKFGELWDKSPDDLVLESCMEAIEDAGIDIKDIQAGWLGTVTTGNSGTILTRPLKLDYVPVTRVENVCCSGTEALRNAAYGVASGAYDIVIACGMEKLKDHNSGFNWARMPPDYSRVDVRTAPAQFFAKLATRYFHHHGLSLEEGKTLLARIAVKNHHNGTMSPNAHLRNEITIETVLKSPMIAYPLSLYDACGISDGGSAAILTTPEIAKSLKKDYVLIKGFGVSSGSGQPFLTTDYDFLHMEENLRAAAAAYKEAGIKNPHEEIDIAEVHDCFTIHELFIYEDLGLSAKGEGKKDVEEGRFALDGALPVNTDGGLKCFGHPLGASGIRMVYELYNQLLEKAGKRQVKNARIALSHNLGGVPGANCAVAIFGRNN</sequence>
<feature type="domain" description="Thiolase C-terminal" evidence="2">
    <location>
        <begin position="273"/>
        <end position="407"/>
    </location>
</feature>
<proteinExistence type="predicted"/>
<name>E1YEI8_9BACT</name>
<dbReference type="SUPFAM" id="SSF53901">
    <property type="entry name" value="Thiolase-like"/>
    <property type="match status" value="1"/>
</dbReference>
<dbReference type="EMBL" id="FR695871">
    <property type="protein sequence ID" value="CBX28982.1"/>
    <property type="molecule type" value="Genomic_DNA"/>
</dbReference>
<reference evidence="3" key="1">
    <citation type="journal article" date="2011" name="Environ. Microbiol.">
        <title>Genomic insights into the metabolic potential of the polycyclic aromatic hydrocarbon degrading sulfate-reducing Deltaproteobacterium N47.</title>
        <authorList>
            <person name="Bergmann F."/>
            <person name="Selesi D."/>
            <person name="Weinmaier T."/>
            <person name="Tischler P."/>
            <person name="Rattei T."/>
            <person name="Meckenstock R.U."/>
        </authorList>
    </citation>
    <scope>NUCLEOTIDE SEQUENCE</scope>
</reference>
<feature type="domain" description="Thiolase N-terminal" evidence="1">
    <location>
        <begin position="27"/>
        <end position="240"/>
    </location>
</feature>
<gene>
    <name evidence="3" type="ORF">N47_P16870</name>
</gene>
<dbReference type="InterPro" id="IPR002155">
    <property type="entry name" value="Thiolase"/>
</dbReference>
<dbReference type="PANTHER" id="PTHR42870:SF1">
    <property type="entry name" value="NON-SPECIFIC LIPID-TRANSFER PROTEIN-LIKE 2"/>
    <property type="match status" value="1"/>
</dbReference>
<evidence type="ECO:0000259" key="2">
    <source>
        <dbReference type="Pfam" id="PF22691"/>
    </source>
</evidence>
<dbReference type="Gene3D" id="3.40.47.10">
    <property type="match status" value="1"/>
</dbReference>
<dbReference type="Pfam" id="PF22691">
    <property type="entry name" value="Thiolase_C_1"/>
    <property type="match status" value="1"/>
</dbReference>
<dbReference type="InterPro" id="IPR020616">
    <property type="entry name" value="Thiolase_N"/>
</dbReference>
<dbReference type="PANTHER" id="PTHR42870">
    <property type="entry name" value="ACETYL-COA C-ACETYLTRANSFERASE"/>
    <property type="match status" value="1"/>
</dbReference>
<dbReference type="InterPro" id="IPR016039">
    <property type="entry name" value="Thiolase-like"/>
</dbReference>
<evidence type="ECO:0000259" key="1">
    <source>
        <dbReference type="Pfam" id="PF00108"/>
    </source>
</evidence>
<dbReference type="AlphaFoldDB" id="E1YEI8"/>
<dbReference type="Pfam" id="PF00108">
    <property type="entry name" value="Thiolase_N"/>
    <property type="match status" value="1"/>
</dbReference>
<evidence type="ECO:0008006" key="4">
    <source>
        <dbReference type="Google" id="ProtNLM"/>
    </source>
</evidence>
<dbReference type="GO" id="GO:0003988">
    <property type="term" value="F:acetyl-CoA C-acyltransferase activity"/>
    <property type="evidence" value="ECO:0007669"/>
    <property type="project" value="UniProtKB-ARBA"/>
</dbReference>
<organism evidence="3">
    <name type="scientific">uncultured Desulfobacterium sp</name>
    <dbReference type="NCBI Taxonomy" id="201089"/>
    <lineage>
        <taxon>Bacteria</taxon>
        <taxon>Pseudomonadati</taxon>
        <taxon>Thermodesulfobacteriota</taxon>
        <taxon>Desulfobacteria</taxon>
        <taxon>Desulfobacterales</taxon>
        <taxon>Desulfobacteriaceae</taxon>
        <taxon>Desulfobacterium</taxon>
        <taxon>environmental samples</taxon>
    </lineage>
</organism>
<dbReference type="CDD" id="cd00829">
    <property type="entry name" value="SCP-x_thiolase"/>
    <property type="match status" value="1"/>
</dbReference>
<protein>
    <recommendedName>
        <fullName evidence="4">Acetyl-CoA acetyltransferase</fullName>
    </recommendedName>
</protein>
<dbReference type="PIRSF" id="PIRSF000429">
    <property type="entry name" value="Ac-CoA_Ac_transf"/>
    <property type="match status" value="1"/>
</dbReference>
<dbReference type="InterPro" id="IPR055140">
    <property type="entry name" value="Thiolase_C_2"/>
</dbReference>